<dbReference type="PANTHER" id="PTHR43014">
    <property type="entry name" value="MERCURIC REDUCTASE"/>
    <property type="match status" value="1"/>
</dbReference>
<reference evidence="14" key="1">
    <citation type="journal article" date="2014" name="Int. J. Syst. Evol. Microbiol.">
        <title>Complete genome sequence of Corynebacterium casei LMG S-19264T (=DSM 44701T), isolated from a smear-ripened cheese.</title>
        <authorList>
            <consortium name="US DOE Joint Genome Institute (JGI-PGF)"/>
            <person name="Walter F."/>
            <person name="Albersmeier A."/>
            <person name="Kalinowski J."/>
            <person name="Ruckert C."/>
        </authorList>
    </citation>
    <scope>NUCLEOTIDE SEQUENCE</scope>
    <source>
        <strain evidence="14">VKM Ac-1069</strain>
    </source>
</reference>
<dbReference type="NCBIfam" id="TIGR03452">
    <property type="entry name" value="mycothione_red"/>
    <property type="match status" value="1"/>
</dbReference>
<dbReference type="PRINTS" id="PR00368">
    <property type="entry name" value="FADPNR"/>
</dbReference>
<dbReference type="SUPFAM" id="SSF55424">
    <property type="entry name" value="FAD/NAD-linked reductases, dimerisation (C-terminal) domain"/>
    <property type="match status" value="1"/>
</dbReference>
<sequence length="460" mass="49619">MPHHDLVVIGTGSGNTFLDERYADKDVALVEHGVFGGTCLNVGCIPTKMYVYAADVAEHVRRAAKYGVDASIDKIRWSDIRDRVFGRIDPISAGGREYRVQRSPNITVYFGHASFTGPRALRVERTDGSGEDELTADQVVVAAGGRPMIPPVIAKSGIPYETSDTVMRIDDVPRRLAVIGGGYIAAEFAHVFSALGSKVTLVVRGSRLLKSHDGTISQAYTDLAVQGSRIDVKLSTQVKRASRTGDETTLELDDGTTLAADVVLVAAGRVPNGDRMNLGAAGIGTHSDGRIEVDRFQRTSAKGVWAMGDVSSPWQLKHVANREAKVVGHNVLHPDDLVEIDHRYVPSAVFTDPQVASVGKTEEQCREIGIDYAVKVQRFGDVAFGWAMEDTTSLCKVIAEKGTGRLLGAHIMGPDASSLIQPLIQAMSFGLHAREMATGQYWIHPALPEVVENALLGLDI</sequence>
<reference evidence="14" key="2">
    <citation type="submission" date="2023-01" db="EMBL/GenBank/DDBJ databases">
        <authorList>
            <person name="Sun Q."/>
            <person name="Evtushenko L."/>
        </authorList>
    </citation>
    <scope>NUCLEOTIDE SEQUENCE</scope>
    <source>
        <strain evidence="14">VKM Ac-1069</strain>
    </source>
</reference>
<dbReference type="InterPro" id="IPR004099">
    <property type="entry name" value="Pyr_nucl-diS_OxRdtase_dimer"/>
</dbReference>
<evidence type="ECO:0000256" key="9">
    <source>
        <dbReference type="PIRSR" id="PIRSR000350-3"/>
    </source>
</evidence>
<feature type="binding site" evidence="9">
    <location>
        <position position="268"/>
    </location>
    <ligand>
        <name>NAD(+)</name>
        <dbReference type="ChEBI" id="CHEBI:57540"/>
    </ligand>
</feature>
<dbReference type="PROSITE" id="PS00076">
    <property type="entry name" value="PYRIDINE_REDOX_1"/>
    <property type="match status" value="1"/>
</dbReference>
<keyword evidence="9" id="KW-0547">Nucleotide-binding</keyword>
<dbReference type="InterPro" id="IPR012999">
    <property type="entry name" value="Pyr_OxRdtase_I_AS"/>
</dbReference>
<dbReference type="NCBIfam" id="NF005884">
    <property type="entry name" value="PRK07846.1"/>
    <property type="match status" value="1"/>
</dbReference>
<feature type="domain" description="Pyridine nucleotide-disulphide oxidoreductase dimerisation" evidence="12">
    <location>
        <begin position="345"/>
        <end position="454"/>
    </location>
</feature>
<comment type="similarity">
    <text evidence="1 11">Belongs to the class-I pyridine nucleotide-disulfide oxidoreductase family.</text>
</comment>
<dbReference type="InterPro" id="IPR016156">
    <property type="entry name" value="FAD/NAD-linked_Rdtase_dimer_sf"/>
</dbReference>
<dbReference type="SUPFAM" id="SSF51905">
    <property type="entry name" value="FAD/NAD(P)-binding domain"/>
    <property type="match status" value="1"/>
</dbReference>
<evidence type="ECO:0000256" key="2">
    <source>
        <dbReference type="ARBA" id="ARBA00022630"/>
    </source>
</evidence>
<comment type="cofactor">
    <cofactor evidence="9">
        <name>FAD</name>
        <dbReference type="ChEBI" id="CHEBI:57692"/>
    </cofactor>
    <text evidence="9">Binds 1 FAD per subunit.</text>
</comment>
<feature type="binding site" evidence="9">
    <location>
        <begin position="180"/>
        <end position="187"/>
    </location>
    <ligand>
        <name>NAD(+)</name>
        <dbReference type="ChEBI" id="CHEBI:57540"/>
    </ligand>
</feature>
<dbReference type="InterPro" id="IPR001100">
    <property type="entry name" value="Pyr_nuc-diS_OxRdtase"/>
</dbReference>
<name>A0A9W6L7V9_9PSEU</name>
<dbReference type="GO" id="GO:0003955">
    <property type="term" value="F:NAD(P)H dehydrogenase (quinone) activity"/>
    <property type="evidence" value="ECO:0007669"/>
    <property type="project" value="TreeGrafter"/>
</dbReference>
<keyword evidence="9" id="KW-0520">NAD</keyword>
<keyword evidence="4" id="KW-0521">NADP</keyword>
<accession>A0A9W6L7V9</accession>
<dbReference type="PANTHER" id="PTHR43014:SF4">
    <property type="entry name" value="PYRIDINE NUCLEOTIDE-DISULFIDE OXIDOREDUCTASE RCLA-RELATED"/>
    <property type="match status" value="1"/>
</dbReference>
<feature type="binding site" evidence="9">
    <location>
        <position position="309"/>
    </location>
    <ligand>
        <name>FAD</name>
        <dbReference type="ChEBI" id="CHEBI:57692"/>
    </ligand>
</feature>
<evidence type="ECO:0000256" key="7">
    <source>
        <dbReference type="ARBA" id="ARBA00023284"/>
    </source>
</evidence>
<keyword evidence="15" id="KW-1185">Reference proteome</keyword>
<feature type="disulfide bond" description="Redox-active" evidence="10">
    <location>
        <begin position="39"/>
        <end position="44"/>
    </location>
</feature>
<dbReference type="Pfam" id="PF02852">
    <property type="entry name" value="Pyr_redox_dim"/>
    <property type="match status" value="1"/>
</dbReference>
<dbReference type="Gene3D" id="3.50.50.60">
    <property type="entry name" value="FAD/NAD(P)-binding domain"/>
    <property type="match status" value="2"/>
</dbReference>
<dbReference type="Gene3D" id="3.30.390.30">
    <property type="match status" value="1"/>
</dbReference>
<evidence type="ECO:0000256" key="1">
    <source>
        <dbReference type="ARBA" id="ARBA00007532"/>
    </source>
</evidence>
<keyword evidence="3 9" id="KW-0274">FAD</keyword>
<dbReference type="EMBL" id="BSFQ01000022">
    <property type="protein sequence ID" value="GLL13536.1"/>
    <property type="molecule type" value="Genomic_DNA"/>
</dbReference>
<gene>
    <name evidence="14" type="ORF">GCM10017577_46800</name>
</gene>
<feature type="domain" description="FAD/NAD(P)-binding" evidence="13">
    <location>
        <begin position="5"/>
        <end position="324"/>
    </location>
</feature>
<evidence type="ECO:0000313" key="15">
    <source>
        <dbReference type="Proteomes" id="UP001143463"/>
    </source>
</evidence>
<evidence type="ECO:0000256" key="5">
    <source>
        <dbReference type="ARBA" id="ARBA00023002"/>
    </source>
</evidence>
<evidence type="ECO:0000259" key="13">
    <source>
        <dbReference type="Pfam" id="PF07992"/>
    </source>
</evidence>
<keyword evidence="7 11" id="KW-0676">Redox-active center</keyword>
<proteinExistence type="inferred from homology"/>
<evidence type="ECO:0000256" key="11">
    <source>
        <dbReference type="RuleBase" id="RU003691"/>
    </source>
</evidence>
<keyword evidence="6" id="KW-1015">Disulfide bond</keyword>
<dbReference type="GO" id="GO:0050660">
    <property type="term" value="F:flavin adenine dinucleotide binding"/>
    <property type="evidence" value="ECO:0007669"/>
    <property type="project" value="TreeGrafter"/>
</dbReference>
<protein>
    <submittedName>
        <fullName evidence="14">Mycothione reductase</fullName>
    </submittedName>
</protein>
<dbReference type="InterPro" id="IPR036188">
    <property type="entry name" value="FAD/NAD-bd_sf"/>
</dbReference>
<dbReference type="RefSeq" id="WP_037047025.1">
    <property type="nucleotide sequence ID" value="NZ_BAAAUZ010000007.1"/>
</dbReference>
<dbReference type="AlphaFoldDB" id="A0A9W6L7V9"/>
<evidence type="ECO:0000256" key="10">
    <source>
        <dbReference type="PIRSR" id="PIRSR000350-4"/>
    </source>
</evidence>
<dbReference type="InterPro" id="IPR017817">
    <property type="entry name" value="Mycothione_reductase"/>
</dbReference>
<dbReference type="Pfam" id="PF07992">
    <property type="entry name" value="Pyr_redox_2"/>
    <property type="match status" value="1"/>
</dbReference>
<feature type="active site" description="Proton acceptor" evidence="8">
    <location>
        <position position="444"/>
    </location>
</feature>
<dbReference type="PRINTS" id="PR00411">
    <property type="entry name" value="PNDRDTASEI"/>
</dbReference>
<evidence type="ECO:0000313" key="14">
    <source>
        <dbReference type="EMBL" id="GLL13536.1"/>
    </source>
</evidence>
<dbReference type="PIRSF" id="PIRSF000350">
    <property type="entry name" value="Mercury_reductase_MerA"/>
    <property type="match status" value="1"/>
</dbReference>
<evidence type="ECO:0000259" key="12">
    <source>
        <dbReference type="Pfam" id="PF02852"/>
    </source>
</evidence>
<evidence type="ECO:0000256" key="6">
    <source>
        <dbReference type="ARBA" id="ARBA00023157"/>
    </source>
</evidence>
<evidence type="ECO:0000256" key="3">
    <source>
        <dbReference type="ARBA" id="ARBA00022827"/>
    </source>
</evidence>
<keyword evidence="5 11" id="KW-0560">Oxidoreductase</keyword>
<keyword evidence="2 11" id="KW-0285">Flavoprotein</keyword>
<evidence type="ECO:0000256" key="8">
    <source>
        <dbReference type="PIRSR" id="PIRSR000350-2"/>
    </source>
</evidence>
<dbReference type="GO" id="GO:0016668">
    <property type="term" value="F:oxidoreductase activity, acting on a sulfur group of donors, NAD(P) as acceptor"/>
    <property type="evidence" value="ECO:0007669"/>
    <property type="project" value="InterPro"/>
</dbReference>
<comment type="caution">
    <text evidence="14">The sequence shown here is derived from an EMBL/GenBank/DDBJ whole genome shotgun (WGS) entry which is preliminary data.</text>
</comment>
<dbReference type="Proteomes" id="UP001143463">
    <property type="component" value="Unassembled WGS sequence"/>
</dbReference>
<organism evidence="14 15">
    <name type="scientific">Pseudonocardia halophobica</name>
    <dbReference type="NCBI Taxonomy" id="29401"/>
    <lineage>
        <taxon>Bacteria</taxon>
        <taxon>Bacillati</taxon>
        <taxon>Actinomycetota</taxon>
        <taxon>Actinomycetes</taxon>
        <taxon>Pseudonocardiales</taxon>
        <taxon>Pseudonocardiaceae</taxon>
        <taxon>Pseudonocardia</taxon>
    </lineage>
</organism>
<dbReference type="InterPro" id="IPR023753">
    <property type="entry name" value="FAD/NAD-binding_dom"/>
</dbReference>
<feature type="binding site" evidence="9">
    <location>
        <position position="48"/>
    </location>
    <ligand>
        <name>FAD</name>
        <dbReference type="ChEBI" id="CHEBI:57692"/>
    </ligand>
</feature>
<evidence type="ECO:0000256" key="4">
    <source>
        <dbReference type="ARBA" id="ARBA00022857"/>
    </source>
</evidence>